<protein>
    <recommendedName>
        <fullName evidence="3">PH domain-containing protein</fullName>
    </recommendedName>
</protein>
<sequence length="119" mass="13735">MMMESLEVSHLKVKKEKICLLKQRSLQICSLFTVRAPSLNKLENWVRTMRTNLQHHHPDVHTSRLFYCFMEELEDLRCGELKGTRGIFSVSVRGGALRVRGQEHYARISVSSVLGISCF</sequence>
<organism evidence="1 2">
    <name type="scientific">Xenotaenia resolanae</name>
    <dbReference type="NCBI Taxonomy" id="208358"/>
    <lineage>
        <taxon>Eukaryota</taxon>
        <taxon>Metazoa</taxon>
        <taxon>Chordata</taxon>
        <taxon>Craniata</taxon>
        <taxon>Vertebrata</taxon>
        <taxon>Euteleostomi</taxon>
        <taxon>Actinopterygii</taxon>
        <taxon>Neopterygii</taxon>
        <taxon>Teleostei</taxon>
        <taxon>Neoteleostei</taxon>
        <taxon>Acanthomorphata</taxon>
        <taxon>Ovalentaria</taxon>
        <taxon>Atherinomorphae</taxon>
        <taxon>Cyprinodontiformes</taxon>
        <taxon>Goodeidae</taxon>
        <taxon>Xenotaenia</taxon>
    </lineage>
</organism>
<keyword evidence="2" id="KW-1185">Reference proteome</keyword>
<evidence type="ECO:0000313" key="1">
    <source>
        <dbReference type="EMBL" id="MEQ2268128.1"/>
    </source>
</evidence>
<evidence type="ECO:0000313" key="2">
    <source>
        <dbReference type="Proteomes" id="UP001444071"/>
    </source>
</evidence>
<accession>A0ABV0WEW5</accession>
<dbReference type="EMBL" id="JAHRIM010045192">
    <property type="protein sequence ID" value="MEQ2268128.1"/>
    <property type="molecule type" value="Genomic_DNA"/>
</dbReference>
<name>A0ABV0WEW5_9TELE</name>
<dbReference type="Proteomes" id="UP001444071">
    <property type="component" value="Unassembled WGS sequence"/>
</dbReference>
<proteinExistence type="predicted"/>
<comment type="caution">
    <text evidence="1">The sequence shown here is derived from an EMBL/GenBank/DDBJ whole genome shotgun (WGS) entry which is preliminary data.</text>
</comment>
<gene>
    <name evidence="1" type="ORF">XENORESO_015826</name>
</gene>
<evidence type="ECO:0008006" key="3">
    <source>
        <dbReference type="Google" id="ProtNLM"/>
    </source>
</evidence>
<reference evidence="1 2" key="1">
    <citation type="submission" date="2021-06" db="EMBL/GenBank/DDBJ databases">
        <authorList>
            <person name="Palmer J.M."/>
        </authorList>
    </citation>
    <scope>NUCLEOTIDE SEQUENCE [LARGE SCALE GENOMIC DNA]</scope>
    <source>
        <strain evidence="1 2">XR_2019</strain>
        <tissue evidence="1">Muscle</tissue>
    </source>
</reference>